<dbReference type="Proteomes" id="UP000230233">
    <property type="component" value="Chromosome III"/>
</dbReference>
<dbReference type="PANTHER" id="PTHR24351">
    <property type="entry name" value="RIBOSOMAL PROTEIN S6 KINASE"/>
    <property type="match status" value="1"/>
</dbReference>
<evidence type="ECO:0000256" key="4">
    <source>
        <dbReference type="ARBA" id="ARBA00022741"/>
    </source>
</evidence>
<dbReference type="InterPro" id="IPR011009">
    <property type="entry name" value="Kinase-like_dom_sf"/>
</dbReference>
<evidence type="ECO:0000313" key="11">
    <source>
        <dbReference type="EMBL" id="PIC41649.1"/>
    </source>
</evidence>
<dbReference type="SMART" id="SM00133">
    <property type="entry name" value="S_TK_X"/>
    <property type="match status" value="1"/>
</dbReference>
<dbReference type="OrthoDB" id="8693905at2759"/>
<dbReference type="Gene3D" id="3.30.200.20">
    <property type="entry name" value="Phosphorylase Kinase, domain 1"/>
    <property type="match status" value="1"/>
</dbReference>
<organism evidence="11 12">
    <name type="scientific">Caenorhabditis nigoni</name>
    <dbReference type="NCBI Taxonomy" id="1611254"/>
    <lineage>
        <taxon>Eukaryota</taxon>
        <taxon>Metazoa</taxon>
        <taxon>Ecdysozoa</taxon>
        <taxon>Nematoda</taxon>
        <taxon>Chromadorea</taxon>
        <taxon>Rhabditida</taxon>
        <taxon>Rhabditina</taxon>
        <taxon>Rhabditomorpha</taxon>
        <taxon>Rhabditoidea</taxon>
        <taxon>Rhabditidae</taxon>
        <taxon>Peloderinae</taxon>
        <taxon>Caenorhabditis</taxon>
    </lineage>
</organism>
<dbReference type="FunFam" id="1.10.510.10:FF:001110">
    <property type="entry name" value="AGC family protein kinase"/>
    <property type="match status" value="1"/>
</dbReference>
<dbReference type="InterPro" id="IPR000961">
    <property type="entry name" value="AGC-kinase_C"/>
</dbReference>
<evidence type="ECO:0008006" key="13">
    <source>
        <dbReference type="Google" id="ProtNLM"/>
    </source>
</evidence>
<dbReference type="Gene3D" id="1.10.510.10">
    <property type="entry name" value="Transferase(Phosphotransferase) domain 1"/>
    <property type="match status" value="1"/>
</dbReference>
<evidence type="ECO:0000259" key="9">
    <source>
        <dbReference type="PROSITE" id="PS50011"/>
    </source>
</evidence>
<dbReference type="EMBL" id="PDUG01000003">
    <property type="protein sequence ID" value="PIC41649.1"/>
    <property type="molecule type" value="Genomic_DNA"/>
</dbReference>
<feature type="binding site" evidence="7">
    <location>
        <position position="47"/>
    </location>
    <ligand>
        <name>ATP</name>
        <dbReference type="ChEBI" id="CHEBI:30616"/>
    </ligand>
</feature>
<keyword evidence="4 7" id="KW-0547">Nucleotide-binding</keyword>
<dbReference type="STRING" id="1611254.A0A2G5UQ61"/>
<dbReference type="SMART" id="SM00220">
    <property type="entry name" value="S_TKc"/>
    <property type="match status" value="1"/>
</dbReference>
<dbReference type="GO" id="GO:0004674">
    <property type="term" value="F:protein serine/threonine kinase activity"/>
    <property type="evidence" value="ECO:0007669"/>
    <property type="project" value="UniProtKB-KW"/>
</dbReference>
<dbReference type="PROSITE" id="PS00108">
    <property type="entry name" value="PROTEIN_KINASE_ST"/>
    <property type="match status" value="1"/>
</dbReference>
<comment type="similarity">
    <text evidence="8">Belongs to the protein kinase superfamily.</text>
</comment>
<evidence type="ECO:0000259" key="10">
    <source>
        <dbReference type="PROSITE" id="PS51285"/>
    </source>
</evidence>
<gene>
    <name evidence="11" type="primary">Cnig_chr_III.g8995</name>
    <name evidence="11" type="ORF">B9Z55_008995</name>
</gene>
<dbReference type="PROSITE" id="PS51285">
    <property type="entry name" value="AGC_KINASE_CTER"/>
    <property type="match status" value="1"/>
</dbReference>
<evidence type="ECO:0000256" key="3">
    <source>
        <dbReference type="ARBA" id="ARBA00022679"/>
    </source>
</evidence>
<dbReference type="GO" id="GO:0005524">
    <property type="term" value="F:ATP binding"/>
    <property type="evidence" value="ECO:0007669"/>
    <property type="project" value="UniProtKB-UniRule"/>
</dbReference>
<feature type="domain" description="Protein kinase" evidence="9">
    <location>
        <begin position="16"/>
        <end position="269"/>
    </location>
</feature>
<dbReference type="SUPFAM" id="SSF56112">
    <property type="entry name" value="Protein kinase-like (PK-like)"/>
    <property type="match status" value="1"/>
</dbReference>
<comment type="caution">
    <text evidence="11">The sequence shown here is derived from an EMBL/GenBank/DDBJ whole genome shotgun (WGS) entry which is preliminary data.</text>
</comment>
<evidence type="ECO:0000256" key="8">
    <source>
        <dbReference type="RuleBase" id="RU000304"/>
    </source>
</evidence>
<dbReference type="PROSITE" id="PS50011">
    <property type="entry name" value="PROTEIN_KINASE_DOM"/>
    <property type="match status" value="1"/>
</dbReference>
<dbReference type="InterPro" id="IPR008271">
    <property type="entry name" value="Ser/Thr_kinase_AS"/>
</dbReference>
<proteinExistence type="inferred from homology"/>
<dbReference type="InterPro" id="IPR017441">
    <property type="entry name" value="Protein_kinase_ATP_BS"/>
</dbReference>
<accession>A0A2G5UQ61</accession>
<evidence type="ECO:0000256" key="6">
    <source>
        <dbReference type="ARBA" id="ARBA00022840"/>
    </source>
</evidence>
<feature type="domain" description="AGC-kinase C-terminal" evidence="10">
    <location>
        <begin position="270"/>
        <end position="340"/>
    </location>
</feature>
<evidence type="ECO:0000256" key="7">
    <source>
        <dbReference type="PROSITE-ProRule" id="PRU10141"/>
    </source>
</evidence>
<keyword evidence="12" id="KW-1185">Reference proteome</keyword>
<dbReference type="InterPro" id="IPR000719">
    <property type="entry name" value="Prot_kinase_dom"/>
</dbReference>
<name>A0A2G5UQ61_9PELO</name>
<keyword evidence="2" id="KW-0597">Phosphoprotein</keyword>
<evidence type="ECO:0000313" key="12">
    <source>
        <dbReference type="Proteomes" id="UP000230233"/>
    </source>
</evidence>
<keyword evidence="1 8" id="KW-0723">Serine/threonine-protein kinase</keyword>
<evidence type="ECO:0000256" key="1">
    <source>
        <dbReference type="ARBA" id="ARBA00022527"/>
    </source>
</evidence>
<dbReference type="PROSITE" id="PS00107">
    <property type="entry name" value="PROTEIN_KINASE_ATP"/>
    <property type="match status" value="1"/>
</dbReference>
<reference evidence="12" key="1">
    <citation type="submission" date="2017-10" db="EMBL/GenBank/DDBJ databases">
        <title>Rapid genome shrinkage in a self-fertile nematode reveals novel sperm competition proteins.</title>
        <authorList>
            <person name="Yin D."/>
            <person name="Schwarz E.M."/>
            <person name="Thomas C.G."/>
            <person name="Felde R.L."/>
            <person name="Korf I.F."/>
            <person name="Cutter A.D."/>
            <person name="Schartner C.M."/>
            <person name="Ralston E.J."/>
            <person name="Meyer B.J."/>
            <person name="Haag E.S."/>
        </authorList>
    </citation>
    <scope>NUCLEOTIDE SEQUENCE [LARGE SCALE GENOMIC DNA]</scope>
    <source>
        <strain evidence="12">JU1422</strain>
    </source>
</reference>
<sequence length="368" mass="42058">MTQSKPTESTKTLDDFLLLNVLGRGGFGKVYLASTLDPNGTQCVAIKSIKIPVDYDGRSRLIDEIQILKKTKSPFLCEMLECFETPEKVYLVLELLNGGELYSLIKEKGPMKRTQARYYLAQIALGLEYLHENHIMHRDLKSSNVMISRRGDAKIADFGLSMMNFPLGCKTKSFGIGTLDAMAPEMIRKEPYGHEVDYWALGVLAWEMMLGESPFSGKTREETKEKIKNERLIAPEHLSYISAKFLQGLLTRKVEKRFGIFEIKKSNFFGKIDWEKMKRMEYRPPFNPKLKDDSDISKFDPAITLYESPRETEDEDSEIMEIDEFKGCDHPEVGSPEVITLDSEVIMEEEDPEIIVIEDEGPEIIVLN</sequence>
<protein>
    <recommendedName>
        <fullName evidence="13">Protein kinase domain-containing protein</fullName>
    </recommendedName>
</protein>
<keyword evidence="3" id="KW-0808">Transferase</keyword>
<dbReference type="AlphaFoldDB" id="A0A2G5UQ61"/>
<dbReference type="Pfam" id="PF00069">
    <property type="entry name" value="Pkinase"/>
    <property type="match status" value="1"/>
</dbReference>
<evidence type="ECO:0000256" key="2">
    <source>
        <dbReference type="ARBA" id="ARBA00022553"/>
    </source>
</evidence>
<keyword evidence="6 7" id="KW-0067">ATP-binding</keyword>
<evidence type="ECO:0000256" key="5">
    <source>
        <dbReference type="ARBA" id="ARBA00022777"/>
    </source>
</evidence>
<keyword evidence="5" id="KW-0418">Kinase</keyword>